<dbReference type="Proteomes" id="UP000310636">
    <property type="component" value="Unassembled WGS sequence"/>
</dbReference>
<protein>
    <submittedName>
        <fullName evidence="2">DUF1854 domain-containing protein</fullName>
    </submittedName>
</protein>
<sequence>MSSTTSLPERSWISPDSIRFRKEEGGGLRAEWRSLCGGVTVRRLFPLSHPNSAIWVGDRSGNEWGVLRSLDDMEPVSLAALIDELRLSPFLPRITKLISLRRRLGSFNWAVETDAGGIRFTTGPLYETVAELPGGDRLVVDRDEQMYVLASDRMVDRKTRRKLAKWL</sequence>
<feature type="domain" description="DUF1854" evidence="1">
    <location>
        <begin position="38"/>
        <end position="164"/>
    </location>
</feature>
<evidence type="ECO:0000313" key="2">
    <source>
        <dbReference type="EMBL" id="THF74711.1"/>
    </source>
</evidence>
<keyword evidence="3" id="KW-1185">Reference proteome</keyword>
<reference evidence="2 3" key="1">
    <citation type="submission" date="2019-04" db="EMBL/GenBank/DDBJ databases">
        <title>Cohnella sp. nov. isolated from preserved vegetables.</title>
        <authorList>
            <person name="Lin S.-Y."/>
            <person name="Hung M.-H."/>
            <person name="Young C.-C."/>
        </authorList>
    </citation>
    <scope>NUCLEOTIDE SEQUENCE [LARGE SCALE GENOMIC DNA]</scope>
    <source>
        <strain evidence="2 3">CC-MHH1044</strain>
    </source>
</reference>
<evidence type="ECO:0000259" key="1">
    <source>
        <dbReference type="Pfam" id="PF08909"/>
    </source>
</evidence>
<proteinExistence type="predicted"/>
<dbReference type="EMBL" id="SSOB01000038">
    <property type="protein sequence ID" value="THF74711.1"/>
    <property type="molecule type" value="Genomic_DNA"/>
</dbReference>
<dbReference type="OrthoDB" id="2678713at2"/>
<dbReference type="InterPro" id="IPR015005">
    <property type="entry name" value="DUF1854"/>
</dbReference>
<dbReference type="AlphaFoldDB" id="A0A4S4BLK8"/>
<comment type="caution">
    <text evidence="2">The sequence shown here is derived from an EMBL/GenBank/DDBJ whole genome shotgun (WGS) entry which is preliminary data.</text>
</comment>
<gene>
    <name evidence="2" type="ORF">E6C55_24170</name>
</gene>
<dbReference type="Pfam" id="PF08909">
    <property type="entry name" value="DUF1854"/>
    <property type="match status" value="1"/>
</dbReference>
<name>A0A4S4BLK8_9BACL</name>
<accession>A0A4S4BLK8</accession>
<evidence type="ECO:0000313" key="3">
    <source>
        <dbReference type="Proteomes" id="UP000310636"/>
    </source>
</evidence>
<dbReference type="RefSeq" id="WP_136372399.1">
    <property type="nucleotide sequence ID" value="NZ_SSOB01000038.1"/>
</dbReference>
<organism evidence="2 3">
    <name type="scientific">Cohnella fermenti</name>
    <dbReference type="NCBI Taxonomy" id="2565925"/>
    <lineage>
        <taxon>Bacteria</taxon>
        <taxon>Bacillati</taxon>
        <taxon>Bacillota</taxon>
        <taxon>Bacilli</taxon>
        <taxon>Bacillales</taxon>
        <taxon>Paenibacillaceae</taxon>
        <taxon>Cohnella</taxon>
    </lineage>
</organism>